<dbReference type="AlphaFoldDB" id="A0A426ZQH1"/>
<evidence type="ECO:0000313" key="2">
    <source>
        <dbReference type="EMBL" id="RRT66282.1"/>
    </source>
</evidence>
<sequence length="142" mass="15732">MFEESARHGPTCTRRNNSTRRGTWGVKEEIARLGMLWSSKAFFLIPCALGFYPCYGVSPACGRLALPVLVRTMWWDLVGSSLGDSLKESGSSLGTRKEIAGKKTGGLAAKLPKVARVCGKDWWWISVCLKKEDSEVDIGHRR</sequence>
<comment type="caution">
    <text evidence="2">The sequence shown here is derived from an EMBL/GenBank/DDBJ whole genome shotgun (WGS) entry which is preliminary data.</text>
</comment>
<reference evidence="2 3" key="1">
    <citation type="journal article" date="2014" name="Agronomy (Basel)">
        <title>A Draft Genome Sequence for Ensete ventricosum, the Drought-Tolerant Tree Against Hunger.</title>
        <authorList>
            <person name="Harrison J."/>
            <person name="Moore K.A."/>
            <person name="Paszkiewicz K."/>
            <person name="Jones T."/>
            <person name="Grant M."/>
            <person name="Ambacheew D."/>
            <person name="Muzemil S."/>
            <person name="Studholme D.J."/>
        </authorList>
    </citation>
    <scope>NUCLEOTIDE SEQUENCE [LARGE SCALE GENOMIC DNA]</scope>
</reference>
<evidence type="ECO:0000313" key="3">
    <source>
        <dbReference type="Proteomes" id="UP000287651"/>
    </source>
</evidence>
<dbReference type="Proteomes" id="UP000287651">
    <property type="component" value="Unassembled WGS sequence"/>
</dbReference>
<proteinExistence type="predicted"/>
<feature type="region of interest" description="Disordered" evidence="1">
    <location>
        <begin position="1"/>
        <end position="20"/>
    </location>
</feature>
<evidence type="ECO:0000256" key="1">
    <source>
        <dbReference type="SAM" id="MobiDB-lite"/>
    </source>
</evidence>
<name>A0A426ZQH1_ENSVE</name>
<organism evidence="2 3">
    <name type="scientific">Ensete ventricosum</name>
    <name type="common">Abyssinian banana</name>
    <name type="synonym">Musa ensete</name>
    <dbReference type="NCBI Taxonomy" id="4639"/>
    <lineage>
        <taxon>Eukaryota</taxon>
        <taxon>Viridiplantae</taxon>
        <taxon>Streptophyta</taxon>
        <taxon>Embryophyta</taxon>
        <taxon>Tracheophyta</taxon>
        <taxon>Spermatophyta</taxon>
        <taxon>Magnoliopsida</taxon>
        <taxon>Liliopsida</taxon>
        <taxon>Zingiberales</taxon>
        <taxon>Musaceae</taxon>
        <taxon>Ensete</taxon>
    </lineage>
</organism>
<gene>
    <name evidence="2" type="ORF">B296_00019770</name>
</gene>
<dbReference type="EMBL" id="AMZH03005487">
    <property type="protein sequence ID" value="RRT66282.1"/>
    <property type="molecule type" value="Genomic_DNA"/>
</dbReference>
<protein>
    <submittedName>
        <fullName evidence="2">Uncharacterized protein</fullName>
    </submittedName>
</protein>
<accession>A0A426ZQH1</accession>